<dbReference type="AlphaFoldDB" id="A0A9J7WZK8"/>
<dbReference type="PRINTS" id="PR00828">
    <property type="entry name" value="FORMIN"/>
</dbReference>
<organism evidence="8 9">
    <name type="scientific">Cyprinus carpio carpio</name>
    <dbReference type="NCBI Taxonomy" id="630221"/>
    <lineage>
        <taxon>Eukaryota</taxon>
        <taxon>Metazoa</taxon>
        <taxon>Chordata</taxon>
        <taxon>Craniata</taxon>
        <taxon>Vertebrata</taxon>
        <taxon>Euteleostomi</taxon>
        <taxon>Actinopterygii</taxon>
        <taxon>Neopterygii</taxon>
        <taxon>Teleostei</taxon>
        <taxon>Ostariophysi</taxon>
        <taxon>Cypriniformes</taxon>
        <taxon>Cyprinidae</taxon>
        <taxon>Cyprininae</taxon>
        <taxon>Cyprinus</taxon>
    </lineage>
</organism>
<feature type="compositionally biased region" description="Polar residues" evidence="6">
    <location>
        <begin position="227"/>
        <end position="245"/>
    </location>
</feature>
<dbReference type="Gene3D" id="1.20.58.2220">
    <property type="entry name" value="Formin, FH2 domain"/>
    <property type="match status" value="1"/>
</dbReference>
<evidence type="ECO:0000313" key="9">
    <source>
        <dbReference type="Proteomes" id="UP001108240"/>
    </source>
</evidence>
<sequence>MDSNHARISSRYLMSDQTTAVLTSFQTLPEEHANGHIGVADPLRTKSGDGLEENVEPDHHYSSSQTSSDPYLVQVTRVQTYIDDEEDTIGLQGREHKGSVEKLEPFVVKAESLVERSLKDASILSRTGSYGKINRSLDFSSRILEDSKKEVPSWSVRRVDTASEILSRSFTGDSDVSSWRRVLPLHKPEADKAGEDVSSLSEEGNSEADPASLDSPKGDIEIPASVLPTSDLQPETKGLSETLSGSERMPDALSPPPKDSKLDGSLAKSSGDRHQLPALFSGLRVLKKGAVGDERETLSEIKQRDTDRALLSLKQNVNKAKLQQNTSTGVTKKKNEPRSLSEITGLLQKASKAEVKQNEDKSDAADPSAAKADGGSKPGTDASFDALKSKLFGSKPAKKDPVDAALDLDAVRRKKKNDKELLRSIFERQSKAPVADIKSPTEEKSEVTSPSDGEDRTPGRLQAVWPPPKEDGEEKVGLRYTEAEHQAALLQLKRECKEELEKLHADFELQIFQVRGEHAEVVSRLESLISGMQRTQVYNTVQERGEMQDVCVSTEDEQPPKSFRNVCVQTDRETFIKTPAGDGARPEPSSSPPKKLDLDSISMSLGVGPAPPPLPGSSAPPPAPPLPGFAHAPPPPPPLPGAPPPPGLPGAPPPPPPLPGAPPPPPPPPGLPGAPPPPPPMPGFGAPPPPPALGGFGFGQVTEKAPRKPAVEPACPMKPLYWSRIQIQDNNNNTLWSSLEEPDIINTKEFEDLFSKATVQPKKKPLSDTYEKKNKAKKIIKLLDGKRSQAVGILISSLHLEMKDIQQAVLTVDHSVVDLETIEALYENRAQPDELEKIRKHYETSKEDEVKLLDKPELFLYELSQIPDFARRAHCIIFQSVFVDSISSVHQKVEIISAVCKAFLEKESVKDVIGLILAFGNYMNGGNRTRGQADGFGLDILPKLKDVKSRDNRMSLVDYVVSYYLRNMDENAGTEKSVFPLPEPQDLFHAAQVKFEDLAKDLRKLKKELTACVKEVEQVCENSSEEHLQPFKDKMETFVSTAQSEYETEDEQLQEAQKSFQDTVMYFGLRPKSGEKEVSPNFIFMLWYEFCNDFKSTWNRENKNISKERLKEAQQTVQKITAEKKVETKKTNENSLKERLRKKEAG</sequence>
<dbReference type="GO" id="GO:0005634">
    <property type="term" value="C:nucleus"/>
    <property type="evidence" value="ECO:0007669"/>
    <property type="project" value="UniProtKB-SubCell"/>
</dbReference>
<dbReference type="GO" id="GO:0045010">
    <property type="term" value="P:actin nucleation"/>
    <property type="evidence" value="ECO:0007669"/>
    <property type="project" value="InterPro"/>
</dbReference>
<dbReference type="GeneTree" id="ENSGT00940000161899"/>
<dbReference type="PANTHER" id="PTHR45920">
    <property type="entry name" value="FORMIN HOMOLOGY 2 DOMAIN CONTAINING, ISOFORM I"/>
    <property type="match status" value="1"/>
</dbReference>
<name>A0A9J7WZK8_CYPCA</name>
<comment type="subcellular location">
    <subcellularLocation>
        <location evidence="1">Nucleus</location>
    </subcellularLocation>
</comment>
<accession>A0A9J7WZK8</accession>
<dbReference type="PANTHER" id="PTHR45920:SF7">
    <property type="entry name" value="FORMIN-G"/>
    <property type="match status" value="1"/>
</dbReference>
<dbReference type="GO" id="GO:0051015">
    <property type="term" value="F:actin filament binding"/>
    <property type="evidence" value="ECO:0007669"/>
    <property type="project" value="TreeGrafter"/>
</dbReference>
<dbReference type="GO" id="GO:0005884">
    <property type="term" value="C:actin filament"/>
    <property type="evidence" value="ECO:0007669"/>
    <property type="project" value="InterPro"/>
</dbReference>
<evidence type="ECO:0000256" key="4">
    <source>
        <dbReference type="ARBA" id="ARBA00023242"/>
    </source>
</evidence>
<dbReference type="GO" id="GO:0005737">
    <property type="term" value="C:cytoplasm"/>
    <property type="evidence" value="ECO:0007669"/>
    <property type="project" value="UniProtKB-ARBA"/>
</dbReference>
<evidence type="ECO:0000256" key="1">
    <source>
        <dbReference type="ARBA" id="ARBA00004123"/>
    </source>
</evidence>
<keyword evidence="4" id="KW-0539">Nucleus</keyword>
<reference evidence="8" key="1">
    <citation type="submission" date="2025-08" db="UniProtKB">
        <authorList>
            <consortium name="Ensembl"/>
        </authorList>
    </citation>
    <scope>IDENTIFICATION</scope>
</reference>
<feature type="compositionally biased region" description="Polar residues" evidence="6">
    <location>
        <begin position="317"/>
        <end position="330"/>
    </location>
</feature>
<feature type="region of interest" description="Disordered" evidence="6">
    <location>
        <begin position="1123"/>
        <end position="1146"/>
    </location>
</feature>
<feature type="region of interest" description="Disordered" evidence="6">
    <location>
        <begin position="577"/>
        <end position="711"/>
    </location>
</feature>
<evidence type="ECO:0000259" key="7">
    <source>
        <dbReference type="PROSITE" id="PS51444"/>
    </source>
</evidence>
<dbReference type="InterPro" id="IPR015425">
    <property type="entry name" value="FH2_Formin"/>
</dbReference>
<dbReference type="SUPFAM" id="SSF101447">
    <property type="entry name" value="Formin homology 2 domain (FH2 domain)"/>
    <property type="match status" value="1"/>
</dbReference>
<comment type="similarity">
    <text evidence="2">Belongs to the formin homology family. Cappuccino subfamily.</text>
</comment>
<keyword evidence="9" id="KW-1185">Reference proteome</keyword>
<reference evidence="8" key="2">
    <citation type="submission" date="2025-09" db="UniProtKB">
        <authorList>
            <consortium name="Ensembl"/>
        </authorList>
    </citation>
    <scope>IDENTIFICATION</scope>
</reference>
<dbReference type="OMA" id="FPPVLQN"/>
<feature type="compositionally biased region" description="Pro residues" evidence="6">
    <location>
        <begin position="609"/>
        <end position="692"/>
    </location>
</feature>
<keyword evidence="3 5" id="KW-0175">Coiled coil</keyword>
<feature type="region of interest" description="Disordered" evidence="6">
    <location>
        <begin position="190"/>
        <end position="280"/>
    </location>
</feature>
<dbReference type="GO" id="GO:0030866">
    <property type="term" value="P:cortical actin cytoskeleton organization"/>
    <property type="evidence" value="ECO:0007669"/>
    <property type="project" value="TreeGrafter"/>
</dbReference>
<feature type="domain" description="FH2" evidence="7">
    <location>
        <begin position="707"/>
        <end position="1120"/>
    </location>
</feature>
<evidence type="ECO:0000256" key="5">
    <source>
        <dbReference type="SAM" id="Coils"/>
    </source>
</evidence>
<feature type="coiled-coil region" evidence="5">
    <location>
        <begin position="988"/>
        <end position="1059"/>
    </location>
</feature>
<dbReference type="Ensembl" id="ENSCCRT00000152606.1">
    <property type="protein sequence ID" value="ENSCCRP00000099361.1"/>
    <property type="gene ID" value="ENSCCRG00000082423.1"/>
</dbReference>
<dbReference type="SUPFAM" id="SSF81995">
    <property type="entry name" value="beta-sandwich domain of Sec23/24"/>
    <property type="match status" value="1"/>
</dbReference>
<dbReference type="GO" id="GO:0008017">
    <property type="term" value="F:microtubule binding"/>
    <property type="evidence" value="ECO:0007669"/>
    <property type="project" value="InterPro"/>
</dbReference>
<feature type="region of interest" description="Disordered" evidence="6">
    <location>
        <begin position="33"/>
        <end position="69"/>
    </location>
</feature>
<feature type="compositionally biased region" description="Basic and acidic residues" evidence="6">
    <location>
        <begin position="290"/>
        <end position="308"/>
    </location>
</feature>
<feature type="compositionally biased region" description="Basic and acidic residues" evidence="6">
    <location>
        <begin position="351"/>
        <end position="364"/>
    </location>
</feature>
<dbReference type="Pfam" id="PF02181">
    <property type="entry name" value="FH2"/>
    <property type="match status" value="1"/>
</dbReference>
<dbReference type="InterPro" id="IPR001265">
    <property type="entry name" value="Formin_Cappuccino_subfam"/>
</dbReference>
<evidence type="ECO:0000256" key="6">
    <source>
        <dbReference type="SAM" id="MobiDB-lite"/>
    </source>
</evidence>
<dbReference type="SMART" id="SM00498">
    <property type="entry name" value="FH2"/>
    <property type="match status" value="1"/>
</dbReference>
<dbReference type="FunFam" id="1.20.58.2220:FF:000005">
    <property type="entry name" value="Formin 1"/>
    <property type="match status" value="1"/>
</dbReference>
<feature type="region of interest" description="Disordered" evidence="6">
    <location>
        <begin position="289"/>
        <end position="308"/>
    </location>
</feature>
<feature type="region of interest" description="Disordered" evidence="6">
    <location>
        <begin position="317"/>
        <end position="475"/>
    </location>
</feature>
<protein>
    <recommendedName>
        <fullName evidence="7">FH2 domain-containing protein</fullName>
    </recommendedName>
</protein>
<proteinExistence type="inferred from homology"/>
<evidence type="ECO:0000256" key="3">
    <source>
        <dbReference type="ARBA" id="ARBA00023054"/>
    </source>
</evidence>
<evidence type="ECO:0000313" key="8">
    <source>
        <dbReference type="Ensembl" id="ENSCCRP00000099361.1"/>
    </source>
</evidence>
<dbReference type="Proteomes" id="UP001108240">
    <property type="component" value="Unplaced"/>
</dbReference>
<dbReference type="PROSITE" id="PS51444">
    <property type="entry name" value="FH2"/>
    <property type="match status" value="1"/>
</dbReference>
<evidence type="ECO:0000256" key="2">
    <source>
        <dbReference type="ARBA" id="ARBA00005271"/>
    </source>
</evidence>
<dbReference type="InterPro" id="IPR042201">
    <property type="entry name" value="FH2_Formin_sf"/>
</dbReference>
<feature type="compositionally biased region" description="Basic and acidic residues" evidence="6">
    <location>
        <begin position="417"/>
        <end position="430"/>
    </location>
</feature>